<evidence type="ECO:0000313" key="8">
    <source>
        <dbReference type="Proteomes" id="UP000623129"/>
    </source>
</evidence>
<protein>
    <submittedName>
        <fullName evidence="7">E3 ubiquitin-protein ligase RLIM</fullName>
    </submittedName>
</protein>
<dbReference type="EMBL" id="SWLB01000010">
    <property type="protein sequence ID" value="KAF3333900.1"/>
    <property type="molecule type" value="Genomic_DNA"/>
</dbReference>
<dbReference type="Gene3D" id="3.30.40.10">
    <property type="entry name" value="Zinc/RING finger domain, C3HC4 (zinc finger)"/>
    <property type="match status" value="1"/>
</dbReference>
<evidence type="ECO:0000256" key="1">
    <source>
        <dbReference type="ARBA" id="ARBA00022723"/>
    </source>
</evidence>
<evidence type="ECO:0000256" key="2">
    <source>
        <dbReference type="ARBA" id="ARBA00022771"/>
    </source>
</evidence>
<feature type="domain" description="RING-type" evidence="6">
    <location>
        <begin position="170"/>
        <end position="211"/>
    </location>
</feature>
<dbReference type="InterPro" id="IPR001841">
    <property type="entry name" value="Znf_RING"/>
</dbReference>
<dbReference type="SUPFAM" id="SSF57850">
    <property type="entry name" value="RING/U-box"/>
    <property type="match status" value="1"/>
</dbReference>
<sequence length="215" mass="24377">MTIATKLFFLQRPRAGRSSPPDETDLGPLSPPRRPKARSSSGDHRRLVSSHSGKIPSSNRLQNSRHILVNDEVHRSKDDLEERLPNSVRQARERLVLRLRGVNISTSRETDIDLSNQQIMCRSQSDVAPFNCEFSKTPIPDIFHAIHGLKCIIFRAANECEIMGTSFGECSICLEKFLEGDKLTQLNCKHTFHSRCLTWWVPAHSNCPYCRTPVA</sequence>
<keyword evidence="2 4" id="KW-0863">Zinc-finger</keyword>
<dbReference type="SMART" id="SM00184">
    <property type="entry name" value="RING"/>
    <property type="match status" value="1"/>
</dbReference>
<dbReference type="InterPro" id="IPR013083">
    <property type="entry name" value="Znf_RING/FYVE/PHD"/>
</dbReference>
<dbReference type="GO" id="GO:0006511">
    <property type="term" value="P:ubiquitin-dependent protein catabolic process"/>
    <property type="evidence" value="ECO:0007669"/>
    <property type="project" value="TreeGrafter"/>
</dbReference>
<name>A0A833VN49_9POAL</name>
<dbReference type="GO" id="GO:0061630">
    <property type="term" value="F:ubiquitin protein ligase activity"/>
    <property type="evidence" value="ECO:0007669"/>
    <property type="project" value="TreeGrafter"/>
</dbReference>
<feature type="compositionally biased region" description="Polar residues" evidence="5">
    <location>
        <begin position="49"/>
        <end position="65"/>
    </location>
</feature>
<evidence type="ECO:0000313" key="7">
    <source>
        <dbReference type="EMBL" id="KAF3333900.1"/>
    </source>
</evidence>
<dbReference type="Proteomes" id="UP000623129">
    <property type="component" value="Unassembled WGS sequence"/>
</dbReference>
<reference evidence="7" key="1">
    <citation type="submission" date="2020-01" db="EMBL/GenBank/DDBJ databases">
        <title>Genome sequence of Kobresia littledalei, the first chromosome-level genome in the family Cyperaceae.</title>
        <authorList>
            <person name="Qu G."/>
        </authorList>
    </citation>
    <scope>NUCLEOTIDE SEQUENCE</scope>
    <source>
        <strain evidence="7">C.B.Clarke</strain>
        <tissue evidence="7">Leaf</tissue>
    </source>
</reference>
<evidence type="ECO:0000259" key="6">
    <source>
        <dbReference type="PROSITE" id="PS50089"/>
    </source>
</evidence>
<accession>A0A833VN49</accession>
<evidence type="ECO:0000256" key="5">
    <source>
        <dbReference type="SAM" id="MobiDB-lite"/>
    </source>
</evidence>
<gene>
    <name evidence="7" type="ORF">FCM35_KLT01591</name>
</gene>
<dbReference type="PANTHER" id="PTHR45931:SF3">
    <property type="entry name" value="RING ZINC FINGER-CONTAINING PROTEIN"/>
    <property type="match status" value="1"/>
</dbReference>
<evidence type="ECO:0000256" key="4">
    <source>
        <dbReference type="PROSITE-ProRule" id="PRU00175"/>
    </source>
</evidence>
<dbReference type="GO" id="GO:0005634">
    <property type="term" value="C:nucleus"/>
    <property type="evidence" value="ECO:0007669"/>
    <property type="project" value="TreeGrafter"/>
</dbReference>
<evidence type="ECO:0000256" key="3">
    <source>
        <dbReference type="ARBA" id="ARBA00022833"/>
    </source>
</evidence>
<dbReference type="PANTHER" id="PTHR45931">
    <property type="entry name" value="SI:CH211-59O9.10"/>
    <property type="match status" value="1"/>
</dbReference>
<comment type="caution">
    <text evidence="7">The sequence shown here is derived from an EMBL/GenBank/DDBJ whole genome shotgun (WGS) entry which is preliminary data.</text>
</comment>
<dbReference type="AlphaFoldDB" id="A0A833VN49"/>
<organism evidence="7 8">
    <name type="scientific">Carex littledalei</name>
    <dbReference type="NCBI Taxonomy" id="544730"/>
    <lineage>
        <taxon>Eukaryota</taxon>
        <taxon>Viridiplantae</taxon>
        <taxon>Streptophyta</taxon>
        <taxon>Embryophyta</taxon>
        <taxon>Tracheophyta</taxon>
        <taxon>Spermatophyta</taxon>
        <taxon>Magnoliopsida</taxon>
        <taxon>Liliopsida</taxon>
        <taxon>Poales</taxon>
        <taxon>Cyperaceae</taxon>
        <taxon>Cyperoideae</taxon>
        <taxon>Cariceae</taxon>
        <taxon>Carex</taxon>
        <taxon>Carex subgen. Euthyceras</taxon>
    </lineage>
</organism>
<proteinExistence type="predicted"/>
<dbReference type="PROSITE" id="PS50089">
    <property type="entry name" value="ZF_RING_2"/>
    <property type="match status" value="1"/>
</dbReference>
<dbReference type="GO" id="GO:0008270">
    <property type="term" value="F:zinc ion binding"/>
    <property type="evidence" value="ECO:0007669"/>
    <property type="project" value="UniProtKB-KW"/>
</dbReference>
<dbReference type="OrthoDB" id="8062037at2759"/>
<feature type="region of interest" description="Disordered" evidence="5">
    <location>
        <begin position="9"/>
        <end position="72"/>
    </location>
</feature>
<dbReference type="Pfam" id="PF13639">
    <property type="entry name" value="zf-RING_2"/>
    <property type="match status" value="1"/>
</dbReference>
<dbReference type="InterPro" id="IPR051834">
    <property type="entry name" value="RING_finger_E3_ligase"/>
</dbReference>
<keyword evidence="8" id="KW-1185">Reference proteome</keyword>
<keyword evidence="1" id="KW-0479">Metal-binding</keyword>
<keyword evidence="3" id="KW-0862">Zinc</keyword>